<dbReference type="AlphaFoldDB" id="A0A967ADF7"/>
<keyword evidence="2" id="KW-1185">Reference proteome</keyword>
<dbReference type="Proteomes" id="UP000643701">
    <property type="component" value="Unassembled WGS sequence"/>
</dbReference>
<organism evidence="1 2">
    <name type="scientific">Psychroflexus maritimus</name>
    <dbReference type="NCBI Taxonomy" id="2714865"/>
    <lineage>
        <taxon>Bacteria</taxon>
        <taxon>Pseudomonadati</taxon>
        <taxon>Bacteroidota</taxon>
        <taxon>Flavobacteriia</taxon>
        <taxon>Flavobacteriales</taxon>
        <taxon>Flavobacteriaceae</taxon>
        <taxon>Psychroflexus</taxon>
    </lineage>
</organism>
<dbReference type="RefSeq" id="WP_166399530.1">
    <property type="nucleotide sequence ID" value="NZ_JAANAS010000034.1"/>
</dbReference>
<dbReference type="Gene3D" id="3.30.530.20">
    <property type="match status" value="1"/>
</dbReference>
<accession>A0A967ADF7</accession>
<reference evidence="1" key="1">
    <citation type="submission" date="2020-03" db="EMBL/GenBank/DDBJ databases">
        <title>Psychroflexus Maritimus sp. nov., isolate from marine sediment.</title>
        <authorList>
            <person name="Zhong Y.-L."/>
        </authorList>
    </citation>
    <scope>NUCLEOTIDE SEQUENCE</scope>
    <source>
        <strain evidence="1">C1</strain>
    </source>
</reference>
<dbReference type="CDD" id="cd07820">
    <property type="entry name" value="SRPBCC_3"/>
    <property type="match status" value="1"/>
</dbReference>
<dbReference type="EMBL" id="JAANAS010000034">
    <property type="protein sequence ID" value="NGZ89263.1"/>
    <property type="molecule type" value="Genomic_DNA"/>
</dbReference>
<protein>
    <submittedName>
        <fullName evidence="1">SRPBCC family protein</fullName>
    </submittedName>
</protein>
<evidence type="ECO:0000313" key="2">
    <source>
        <dbReference type="Proteomes" id="UP000643701"/>
    </source>
</evidence>
<gene>
    <name evidence="1" type="ORF">G7034_03250</name>
</gene>
<comment type="caution">
    <text evidence="1">The sequence shown here is derived from an EMBL/GenBank/DDBJ whole genome shotgun (WGS) entry which is preliminary data.</text>
</comment>
<sequence>MKIYEFKAKQELPISQEEAWEFLSNPKNLQKIMPSSMGFQIVSGANQTMYAGQIIQYKVTPLPGFKTKWVTEITQVKKPFYFVDIQLDGPYKLWHHKHFIHPTDQGVIIEDIVHYAVPFGWLGSALHPFIIRPKLEEIFTNRVEKMNQLFK</sequence>
<dbReference type="InterPro" id="IPR023393">
    <property type="entry name" value="START-like_dom_sf"/>
</dbReference>
<evidence type="ECO:0000313" key="1">
    <source>
        <dbReference type="EMBL" id="NGZ89263.1"/>
    </source>
</evidence>
<name>A0A967ADF7_9FLAO</name>
<dbReference type="SUPFAM" id="SSF55961">
    <property type="entry name" value="Bet v1-like"/>
    <property type="match status" value="1"/>
</dbReference>
<proteinExistence type="predicted"/>